<dbReference type="PANTHER" id="PTHR46766">
    <property type="entry name" value="GLUTAMINE-RICH PROTEIN 2"/>
    <property type="match status" value="1"/>
</dbReference>
<sequence length="381" mass="37821">MIWFAVPPEVHSAALSTGPGPASLLAAAAAWTSLSVAYASAAAELSATLGAVQPGMWQGSSAASYVAAHAPHLAWLAKSSSDSAAAAVQHEVVAGAYAVALDEMPTLAELAANHATHAVLSATNFFGVNAIPIAITEAKYVEMWIQAAATMSAYQAAVTVTLAASPRATPAPEVFKGGGVEAGALPYNIAAPAALPIIIVILIQALLELLELLALAIAWTIVILASLLDLIVAVATLAVVIIAILAAILTPPFLIIATPLVLAGSVFGVSTALSITLPTALPIGIGGYLADRSSEQEPAGPGASPLGQSAAVAPDGRSVLVAVADRGAGALGFAGTADNEWVGRPAGLTVCGGGEFDGSPRAPMVPATYAAVGRVAVGVCP</sequence>
<name>A0A1X2LPT4_9MYCO</name>
<dbReference type="InterPro" id="IPR038332">
    <property type="entry name" value="PPE_sf"/>
</dbReference>
<dbReference type="GO" id="GO:0052572">
    <property type="term" value="P:response to host immune response"/>
    <property type="evidence" value="ECO:0007669"/>
    <property type="project" value="TreeGrafter"/>
</dbReference>
<keyword evidence="2" id="KW-0472">Membrane</keyword>
<dbReference type="InterPro" id="IPR043641">
    <property type="entry name" value="PPE-PPW_C"/>
</dbReference>
<comment type="similarity">
    <text evidence="1">Belongs to the mycobacterial PPE family.</text>
</comment>
<evidence type="ECO:0000259" key="3">
    <source>
        <dbReference type="Pfam" id="PF00823"/>
    </source>
</evidence>
<keyword evidence="6" id="KW-1185">Reference proteome</keyword>
<reference evidence="5 6" key="1">
    <citation type="submission" date="2017-04" db="EMBL/GenBank/DDBJ databases">
        <title>The new phylogeny of genus Mycobacterium.</title>
        <authorList>
            <person name="Tortoli E."/>
            <person name="Trovato A."/>
            <person name="Cirillo D.M."/>
        </authorList>
    </citation>
    <scope>NUCLEOTIDE SEQUENCE [LARGE SCALE GENOMIC DNA]</scope>
    <source>
        <strain evidence="5 6">TBL 1200985</strain>
    </source>
</reference>
<dbReference type="InterPro" id="IPR000030">
    <property type="entry name" value="PPE_dom"/>
</dbReference>
<dbReference type="PANTHER" id="PTHR46766:SF1">
    <property type="entry name" value="GLUTAMINE-RICH PROTEIN 2"/>
    <property type="match status" value="1"/>
</dbReference>
<accession>A0A1X2LPT4</accession>
<comment type="caution">
    <text evidence="5">The sequence shown here is derived from an EMBL/GenBank/DDBJ whole genome shotgun (WGS) entry which is preliminary data.</text>
</comment>
<evidence type="ECO:0000256" key="1">
    <source>
        <dbReference type="ARBA" id="ARBA00010652"/>
    </source>
</evidence>
<dbReference type="Pfam" id="PF18878">
    <property type="entry name" value="PPE-PPW"/>
    <property type="match status" value="1"/>
</dbReference>
<dbReference type="Pfam" id="PF00823">
    <property type="entry name" value="PPE"/>
    <property type="match status" value="1"/>
</dbReference>
<dbReference type="SUPFAM" id="SSF140459">
    <property type="entry name" value="PE/PPE dimer-like"/>
    <property type="match status" value="1"/>
</dbReference>
<protein>
    <recommendedName>
        <fullName evidence="7">PPE family protein</fullName>
    </recommendedName>
</protein>
<feature type="domain" description="PPE" evidence="3">
    <location>
        <begin position="3"/>
        <end position="164"/>
    </location>
</feature>
<keyword evidence="2" id="KW-1133">Transmembrane helix</keyword>
<dbReference type="Gene3D" id="1.20.1260.20">
    <property type="entry name" value="PPE superfamily"/>
    <property type="match status" value="1"/>
</dbReference>
<dbReference type="OrthoDB" id="4728682at2"/>
<dbReference type="RefSeq" id="WP_085327165.1">
    <property type="nucleotide sequence ID" value="NZ_NCXP01000040.1"/>
</dbReference>
<dbReference type="Proteomes" id="UP000193247">
    <property type="component" value="Unassembled WGS sequence"/>
</dbReference>
<feature type="domain" description="PPE-PPW subfamily C-terminal" evidence="4">
    <location>
        <begin position="323"/>
        <end position="368"/>
    </location>
</feature>
<evidence type="ECO:0000313" key="5">
    <source>
        <dbReference type="EMBL" id="OSC38120.1"/>
    </source>
</evidence>
<evidence type="ECO:0008006" key="7">
    <source>
        <dbReference type="Google" id="ProtNLM"/>
    </source>
</evidence>
<evidence type="ECO:0000259" key="4">
    <source>
        <dbReference type="Pfam" id="PF18878"/>
    </source>
</evidence>
<organism evidence="5 6">
    <name type="scientific">Mycobacterium decipiens</name>
    <dbReference type="NCBI Taxonomy" id="1430326"/>
    <lineage>
        <taxon>Bacteria</taxon>
        <taxon>Bacillati</taxon>
        <taxon>Actinomycetota</taxon>
        <taxon>Actinomycetes</taxon>
        <taxon>Mycobacteriales</taxon>
        <taxon>Mycobacteriaceae</taxon>
        <taxon>Mycobacterium</taxon>
    </lineage>
</organism>
<feature type="transmembrane region" description="Helical" evidence="2">
    <location>
        <begin position="213"/>
        <end position="246"/>
    </location>
</feature>
<dbReference type="AlphaFoldDB" id="A0A1X2LPT4"/>
<keyword evidence="2" id="KW-0812">Transmembrane</keyword>
<gene>
    <name evidence="5" type="ORF">B8W66_20880</name>
</gene>
<dbReference type="EMBL" id="NCXP01000040">
    <property type="protein sequence ID" value="OSC38120.1"/>
    <property type="molecule type" value="Genomic_DNA"/>
</dbReference>
<evidence type="ECO:0000256" key="2">
    <source>
        <dbReference type="SAM" id="Phobius"/>
    </source>
</evidence>
<evidence type="ECO:0000313" key="6">
    <source>
        <dbReference type="Proteomes" id="UP000193247"/>
    </source>
</evidence>
<proteinExistence type="inferred from homology"/>
<feature type="transmembrane region" description="Helical" evidence="2">
    <location>
        <begin position="185"/>
        <end position="207"/>
    </location>
</feature>